<dbReference type="PANTHER" id="PTHR48047">
    <property type="entry name" value="GLYCOSYLTRANSFERASE"/>
    <property type="match status" value="1"/>
</dbReference>
<keyword evidence="5" id="KW-1185">Reference proteome</keyword>
<dbReference type="Proteomes" id="UP001154282">
    <property type="component" value="Unassembled WGS sequence"/>
</dbReference>
<evidence type="ECO:0000313" key="4">
    <source>
        <dbReference type="EMBL" id="CAI0407718.1"/>
    </source>
</evidence>
<evidence type="ECO:0000313" key="5">
    <source>
        <dbReference type="Proteomes" id="UP001154282"/>
    </source>
</evidence>
<dbReference type="AlphaFoldDB" id="A0AAV0JDH9"/>
<dbReference type="PANTHER" id="PTHR48047:SF229">
    <property type="entry name" value="UDP-GLYCOSYLTRANSFERASE 73C3-RELATED"/>
    <property type="match status" value="1"/>
</dbReference>
<name>A0AAV0JDH9_9ROSI</name>
<gene>
    <name evidence="4" type="ORF">LITE_LOCUS13685</name>
</gene>
<comment type="caution">
    <text evidence="4">The sequence shown here is derived from an EMBL/GenBank/DDBJ whole genome shotgun (WGS) entry which is preliminary data.</text>
</comment>
<dbReference type="SUPFAM" id="SSF53756">
    <property type="entry name" value="UDP-Glycosyltransferase/glycogen phosphorylase"/>
    <property type="match status" value="1"/>
</dbReference>
<organism evidence="4 5">
    <name type="scientific">Linum tenue</name>
    <dbReference type="NCBI Taxonomy" id="586396"/>
    <lineage>
        <taxon>Eukaryota</taxon>
        <taxon>Viridiplantae</taxon>
        <taxon>Streptophyta</taxon>
        <taxon>Embryophyta</taxon>
        <taxon>Tracheophyta</taxon>
        <taxon>Spermatophyta</taxon>
        <taxon>Magnoliopsida</taxon>
        <taxon>eudicotyledons</taxon>
        <taxon>Gunneridae</taxon>
        <taxon>Pentapetalae</taxon>
        <taxon>rosids</taxon>
        <taxon>fabids</taxon>
        <taxon>Malpighiales</taxon>
        <taxon>Linaceae</taxon>
        <taxon>Linum</taxon>
    </lineage>
</organism>
<sequence length="333" mass="36871">MAQGHMIPMVDIAKLLASRHGVLVTIVTTPVNAARFKSPLDRAINELRLPITVVQLRFPCSEAGLPENCECVDLLPSVASLAGIFRAAALMEPQVETLFQTLNPPPSCIVSDFCLPYTNRDEFQSCASSDHEYFVVPGFPGGIELTREQLPLQSKKPGDDLGKAESEAESEAYGVIVNSFEEMEAEYLKEFKEAKQGRVWCVGPVSLTKRFELDDLERGNSSSSVRVDQCLSWLDDKECNSAIYICLGSICNLSSAQLIELALGLEASEKVFVWVVKEIEKTKELLEWMADEKFEERVSPRGMVIRGWAPQCRGSIGDVAYVCGSILQREANR</sequence>
<accession>A0AAV0JDH9</accession>
<protein>
    <submittedName>
        <fullName evidence="4">Uncharacterized protein</fullName>
    </submittedName>
</protein>
<keyword evidence="2" id="KW-0328">Glycosyltransferase</keyword>
<evidence type="ECO:0000256" key="1">
    <source>
        <dbReference type="ARBA" id="ARBA00009995"/>
    </source>
</evidence>
<dbReference type="GO" id="GO:0035251">
    <property type="term" value="F:UDP-glucosyltransferase activity"/>
    <property type="evidence" value="ECO:0007669"/>
    <property type="project" value="TreeGrafter"/>
</dbReference>
<comment type="similarity">
    <text evidence="1">Belongs to the UDP-glycosyltransferase family.</text>
</comment>
<reference evidence="4" key="1">
    <citation type="submission" date="2022-08" db="EMBL/GenBank/DDBJ databases">
        <authorList>
            <person name="Gutierrez-Valencia J."/>
        </authorList>
    </citation>
    <scope>NUCLEOTIDE SEQUENCE</scope>
</reference>
<evidence type="ECO:0000256" key="2">
    <source>
        <dbReference type="ARBA" id="ARBA00022676"/>
    </source>
</evidence>
<dbReference type="CDD" id="cd03784">
    <property type="entry name" value="GT1_Gtf-like"/>
    <property type="match status" value="1"/>
</dbReference>
<keyword evidence="3" id="KW-0808">Transferase</keyword>
<dbReference type="Gene3D" id="3.40.50.2000">
    <property type="entry name" value="Glycogen Phosphorylase B"/>
    <property type="match status" value="3"/>
</dbReference>
<proteinExistence type="inferred from homology"/>
<dbReference type="InterPro" id="IPR002213">
    <property type="entry name" value="UDP_glucos_trans"/>
</dbReference>
<dbReference type="EMBL" id="CAMGYJ010000004">
    <property type="protein sequence ID" value="CAI0407718.1"/>
    <property type="molecule type" value="Genomic_DNA"/>
</dbReference>
<evidence type="ECO:0000256" key="3">
    <source>
        <dbReference type="ARBA" id="ARBA00022679"/>
    </source>
</evidence>